<evidence type="ECO:0000256" key="1">
    <source>
        <dbReference type="SAM" id="MobiDB-lite"/>
    </source>
</evidence>
<evidence type="ECO:0000313" key="2">
    <source>
        <dbReference type="EMBL" id="GMH22689.1"/>
    </source>
</evidence>
<dbReference type="AlphaFoldDB" id="A0AAD3T4S1"/>
<dbReference type="Proteomes" id="UP001279734">
    <property type="component" value="Unassembled WGS sequence"/>
</dbReference>
<evidence type="ECO:0000313" key="3">
    <source>
        <dbReference type="Proteomes" id="UP001279734"/>
    </source>
</evidence>
<feature type="region of interest" description="Disordered" evidence="1">
    <location>
        <begin position="46"/>
        <end position="80"/>
    </location>
</feature>
<feature type="compositionally biased region" description="Basic and acidic residues" evidence="1">
    <location>
        <begin position="57"/>
        <end position="73"/>
    </location>
</feature>
<keyword evidence="3" id="KW-1185">Reference proteome</keyword>
<sequence length="80" mass="9444">MQHTSLDKLNESDAGGRRRHKSMRSPPRRRHKFQIDGFFRWTMMMPTSKTQIPAGDANKEDTKPSQCCRREQTEGPLYRH</sequence>
<reference evidence="2" key="1">
    <citation type="submission" date="2023-05" db="EMBL/GenBank/DDBJ databases">
        <title>Nepenthes gracilis genome sequencing.</title>
        <authorList>
            <person name="Fukushima K."/>
        </authorList>
    </citation>
    <scope>NUCLEOTIDE SEQUENCE</scope>
    <source>
        <strain evidence="2">SING2019-196</strain>
    </source>
</reference>
<accession>A0AAD3T4S1</accession>
<name>A0AAD3T4S1_NEPGR</name>
<feature type="compositionally biased region" description="Basic and acidic residues" evidence="1">
    <location>
        <begin position="1"/>
        <end position="16"/>
    </location>
</feature>
<feature type="compositionally biased region" description="Basic residues" evidence="1">
    <location>
        <begin position="17"/>
        <end position="32"/>
    </location>
</feature>
<dbReference type="EMBL" id="BSYO01000025">
    <property type="protein sequence ID" value="GMH22689.1"/>
    <property type="molecule type" value="Genomic_DNA"/>
</dbReference>
<comment type="caution">
    <text evidence="2">The sequence shown here is derived from an EMBL/GenBank/DDBJ whole genome shotgun (WGS) entry which is preliminary data.</text>
</comment>
<protein>
    <submittedName>
        <fullName evidence="2">Uncharacterized protein</fullName>
    </submittedName>
</protein>
<gene>
    <name evidence="2" type="ORF">Nepgr_024532</name>
</gene>
<organism evidence="2 3">
    <name type="scientific">Nepenthes gracilis</name>
    <name type="common">Slender pitcher plant</name>
    <dbReference type="NCBI Taxonomy" id="150966"/>
    <lineage>
        <taxon>Eukaryota</taxon>
        <taxon>Viridiplantae</taxon>
        <taxon>Streptophyta</taxon>
        <taxon>Embryophyta</taxon>
        <taxon>Tracheophyta</taxon>
        <taxon>Spermatophyta</taxon>
        <taxon>Magnoliopsida</taxon>
        <taxon>eudicotyledons</taxon>
        <taxon>Gunneridae</taxon>
        <taxon>Pentapetalae</taxon>
        <taxon>Caryophyllales</taxon>
        <taxon>Nepenthaceae</taxon>
        <taxon>Nepenthes</taxon>
    </lineage>
</organism>
<feature type="region of interest" description="Disordered" evidence="1">
    <location>
        <begin position="1"/>
        <end position="34"/>
    </location>
</feature>
<proteinExistence type="predicted"/>